<evidence type="ECO:0000256" key="2">
    <source>
        <dbReference type="ARBA" id="ARBA00023136"/>
    </source>
</evidence>
<dbReference type="Gene3D" id="2.40.170.20">
    <property type="entry name" value="TonB-dependent receptor, beta-barrel domain"/>
    <property type="match status" value="1"/>
</dbReference>
<dbReference type="EMBL" id="QNUG01000022">
    <property type="protein sequence ID" value="REC69953.1"/>
    <property type="molecule type" value="Genomic_DNA"/>
</dbReference>
<evidence type="ECO:0000313" key="5">
    <source>
        <dbReference type="EMBL" id="REC69953.1"/>
    </source>
</evidence>
<comment type="subcellular location">
    <subcellularLocation>
        <location evidence="1">Cell outer membrane</location>
    </subcellularLocation>
</comment>
<protein>
    <submittedName>
        <fullName evidence="5">TonB-dependent receptor</fullName>
    </submittedName>
</protein>
<dbReference type="SUPFAM" id="SSF56935">
    <property type="entry name" value="Porins"/>
    <property type="match status" value="1"/>
</dbReference>
<sequence length="599" mass="67892">MNKLKYIAVLAFLGTVGISELGAQIKEEQLILNRKREPEVKKIEKKKTSVVQEKNYPPDNKKKEDSLNLKYDIVNVPPVSDFKTTEIQGEDISPKFSNDYQSNYFRLGYGNYGKFMADANISGKIQDNVEIGADAHYLSTSGLKKDYDWDSKQNEAKIGVFSNIYTETGKFNIDANYAFNNYNYYGIYALTPTNNGVDLQQKVNKFSVNGYYDHYSNDILNNLRVKSYFLSDHFGAKENYANAELNLSKHDFSVYDDVTANGDLGINLETVNSKFDILNKNTNNQFNFTLSPKVTFYKGDSYLLIGSDFSFLNSKNSSNVTDESKNNKFYWFPKAEVLVAAADEFKFYGGIDGGLKLNTYGNLLEENPFLISDLTLTPTETKYHFYFGLKGDVDQTFKYDVNAGFSKVNNAQFFVSNPLLFYLPTPNPLGVDLNLGRNGYDYANTFSSIYDNGTLMEVKGDLQVFPMENLTVDAGLHFMKYKLDNLEEVYYKPLFQFNLGAKYTMLEKKLNLGFKAYFVTDRTSNSYSVVTTFPAFNMQENVNEKVGGYADINLSAEYKIHKNFSIFALGNNLLGAKYQNYLGYKVLGAQVVGGVKITF</sequence>
<keyword evidence="2" id="KW-0472">Membrane</keyword>
<comment type="caution">
    <text evidence="5">The sequence shown here is derived from an EMBL/GenBank/DDBJ whole genome shotgun (WGS) entry which is preliminary data.</text>
</comment>
<proteinExistence type="predicted"/>
<dbReference type="InterPro" id="IPR036942">
    <property type="entry name" value="Beta-barrel_TonB_sf"/>
</dbReference>
<gene>
    <name evidence="5" type="ORF">DRF58_11195</name>
</gene>
<name>A0A3D9CVY2_9FLAO</name>
<evidence type="ECO:0000313" key="6">
    <source>
        <dbReference type="Proteomes" id="UP000256326"/>
    </source>
</evidence>
<accession>A0A3D9CVY2</accession>
<evidence type="ECO:0000256" key="1">
    <source>
        <dbReference type="ARBA" id="ARBA00004442"/>
    </source>
</evidence>
<dbReference type="RefSeq" id="WP_116035493.1">
    <property type="nucleotide sequence ID" value="NZ_JBHLVV010000122.1"/>
</dbReference>
<reference evidence="5 6" key="1">
    <citation type="journal article" date="2006" name="Int. J. Syst. Evol. Microbiol.">
        <title>Chryseobacterium hispanicum sp. nov., isolated from the drinking water distribution system of Sevilla, Spain.</title>
        <authorList>
            <person name="Gallego V."/>
            <person name="Garcia M.T."/>
            <person name="Ventosa A."/>
        </authorList>
    </citation>
    <scope>NUCLEOTIDE SEQUENCE [LARGE SCALE GENOMIC DNA]</scope>
    <source>
        <strain evidence="5 6">KCTC 22104</strain>
    </source>
</reference>
<dbReference type="OrthoDB" id="1264254at2"/>
<keyword evidence="3" id="KW-0998">Cell outer membrane</keyword>
<organism evidence="5 6">
    <name type="scientific">Epilithonimonas hispanica</name>
    <dbReference type="NCBI Taxonomy" id="358687"/>
    <lineage>
        <taxon>Bacteria</taxon>
        <taxon>Pseudomonadati</taxon>
        <taxon>Bacteroidota</taxon>
        <taxon>Flavobacteriia</taxon>
        <taxon>Flavobacteriales</taxon>
        <taxon>Weeksellaceae</taxon>
        <taxon>Chryseobacterium group</taxon>
        <taxon>Epilithonimonas</taxon>
    </lineage>
</organism>
<keyword evidence="5" id="KW-0675">Receptor</keyword>
<evidence type="ECO:0000256" key="4">
    <source>
        <dbReference type="SAM" id="MobiDB-lite"/>
    </source>
</evidence>
<keyword evidence="6" id="KW-1185">Reference proteome</keyword>
<dbReference type="AlphaFoldDB" id="A0A3D9CVY2"/>
<feature type="region of interest" description="Disordered" evidence="4">
    <location>
        <begin position="45"/>
        <end position="64"/>
    </location>
</feature>
<evidence type="ECO:0000256" key="3">
    <source>
        <dbReference type="ARBA" id="ARBA00023237"/>
    </source>
</evidence>
<dbReference type="GO" id="GO:0009279">
    <property type="term" value="C:cell outer membrane"/>
    <property type="evidence" value="ECO:0007669"/>
    <property type="project" value="UniProtKB-SubCell"/>
</dbReference>
<dbReference type="Proteomes" id="UP000256326">
    <property type="component" value="Unassembled WGS sequence"/>
</dbReference>